<evidence type="ECO:0000256" key="1">
    <source>
        <dbReference type="ARBA" id="ARBA00004413"/>
    </source>
</evidence>
<keyword evidence="8" id="KW-0046">Antibiotic resistance</keyword>
<dbReference type="InterPro" id="IPR050763">
    <property type="entry name" value="ABC_transporter_ATP-binding"/>
</dbReference>
<dbReference type="InterPro" id="IPR005894">
    <property type="entry name" value="DrrA"/>
</dbReference>
<keyword evidence="7" id="KW-0472">Membrane</keyword>
<dbReference type="RefSeq" id="WP_344544913.1">
    <property type="nucleotide sequence ID" value="NZ_BAAATD010000007.1"/>
</dbReference>
<accession>A0ABN3Q130</accession>
<dbReference type="PANTHER" id="PTHR42711">
    <property type="entry name" value="ABC TRANSPORTER ATP-BINDING PROTEIN"/>
    <property type="match status" value="1"/>
</dbReference>
<dbReference type="PROSITE" id="PS00211">
    <property type="entry name" value="ABC_TRANSPORTER_1"/>
    <property type="match status" value="1"/>
</dbReference>
<evidence type="ECO:0000256" key="6">
    <source>
        <dbReference type="ARBA" id="ARBA00022967"/>
    </source>
</evidence>
<dbReference type="InterPro" id="IPR003439">
    <property type="entry name" value="ABC_transporter-like_ATP-bd"/>
</dbReference>
<evidence type="ECO:0000256" key="3">
    <source>
        <dbReference type="ARBA" id="ARBA00022475"/>
    </source>
</evidence>
<evidence type="ECO:0000256" key="8">
    <source>
        <dbReference type="ARBA" id="ARBA00023251"/>
    </source>
</evidence>
<evidence type="ECO:0000259" key="10">
    <source>
        <dbReference type="PROSITE" id="PS50893"/>
    </source>
</evidence>
<comment type="subcellular location">
    <subcellularLocation>
        <location evidence="1">Cell membrane</location>
        <topology evidence="1">Peripheral membrane protein</topology>
        <orientation evidence="1">Cytoplasmic side</orientation>
    </subcellularLocation>
</comment>
<comment type="similarity">
    <text evidence="9">Belongs to the ABC transporter superfamily. Drug exporter-1 (DrugE1) (TC 3.A.1.105) family.</text>
</comment>
<evidence type="ECO:0000256" key="4">
    <source>
        <dbReference type="ARBA" id="ARBA00022741"/>
    </source>
</evidence>
<keyword evidence="4" id="KW-0547">Nucleotide-binding</keyword>
<dbReference type="PANTHER" id="PTHR42711:SF19">
    <property type="entry name" value="DOXORUBICIN RESISTANCE ATP-BINDING PROTEIN DRRA"/>
    <property type="match status" value="1"/>
</dbReference>
<dbReference type="InterPro" id="IPR003593">
    <property type="entry name" value="AAA+_ATPase"/>
</dbReference>
<gene>
    <name evidence="11" type="ORF">GCM10010411_51900</name>
</gene>
<evidence type="ECO:0000313" key="11">
    <source>
        <dbReference type="EMBL" id="GAA2611080.1"/>
    </source>
</evidence>
<dbReference type="Pfam" id="PF00005">
    <property type="entry name" value="ABC_tran"/>
    <property type="match status" value="1"/>
</dbReference>
<dbReference type="SUPFAM" id="SSF52540">
    <property type="entry name" value="P-loop containing nucleoside triphosphate hydrolases"/>
    <property type="match status" value="1"/>
</dbReference>
<dbReference type="NCBIfam" id="TIGR01188">
    <property type="entry name" value="drrA"/>
    <property type="match status" value="1"/>
</dbReference>
<dbReference type="Gene3D" id="3.40.50.300">
    <property type="entry name" value="P-loop containing nucleotide triphosphate hydrolases"/>
    <property type="match status" value="1"/>
</dbReference>
<evidence type="ECO:0000256" key="5">
    <source>
        <dbReference type="ARBA" id="ARBA00022840"/>
    </source>
</evidence>
<keyword evidence="6" id="KW-1278">Translocase</keyword>
<dbReference type="EMBL" id="BAAATD010000007">
    <property type="protein sequence ID" value="GAA2611080.1"/>
    <property type="molecule type" value="Genomic_DNA"/>
</dbReference>
<protein>
    <submittedName>
        <fullName evidence="11">Daunorubicin resistance protein DrrA family ABC transporter ATP-binding protein</fullName>
    </submittedName>
</protein>
<keyword evidence="2" id="KW-0813">Transport</keyword>
<comment type="caution">
    <text evidence="11">The sequence shown here is derived from an EMBL/GenBank/DDBJ whole genome shotgun (WGS) entry which is preliminary data.</text>
</comment>
<keyword evidence="12" id="KW-1185">Reference proteome</keyword>
<evidence type="ECO:0000256" key="2">
    <source>
        <dbReference type="ARBA" id="ARBA00022448"/>
    </source>
</evidence>
<feature type="domain" description="ABC transporter" evidence="10">
    <location>
        <begin position="8"/>
        <end position="238"/>
    </location>
</feature>
<keyword evidence="5 11" id="KW-0067">ATP-binding</keyword>
<dbReference type="InterPro" id="IPR017871">
    <property type="entry name" value="ABC_transporter-like_CS"/>
</dbReference>
<dbReference type="GO" id="GO:0005524">
    <property type="term" value="F:ATP binding"/>
    <property type="evidence" value="ECO:0007669"/>
    <property type="project" value="UniProtKB-KW"/>
</dbReference>
<reference evidence="11 12" key="1">
    <citation type="journal article" date="2019" name="Int. J. Syst. Evol. Microbiol.">
        <title>The Global Catalogue of Microorganisms (GCM) 10K type strain sequencing project: providing services to taxonomists for standard genome sequencing and annotation.</title>
        <authorList>
            <consortium name="The Broad Institute Genomics Platform"/>
            <consortium name="The Broad Institute Genome Sequencing Center for Infectious Disease"/>
            <person name="Wu L."/>
            <person name="Ma J."/>
        </authorList>
    </citation>
    <scope>NUCLEOTIDE SEQUENCE [LARGE SCALE GENOMIC DNA]</scope>
    <source>
        <strain evidence="11 12">JCM 6833</strain>
    </source>
</reference>
<dbReference type="SMART" id="SM00382">
    <property type="entry name" value="AAA"/>
    <property type="match status" value="1"/>
</dbReference>
<proteinExistence type="inferred from homology"/>
<name>A0ABN3Q130_9ACTN</name>
<dbReference type="Proteomes" id="UP001501509">
    <property type="component" value="Unassembled WGS sequence"/>
</dbReference>
<organism evidence="11 12">
    <name type="scientific">Actinomadura fulvescens</name>
    <dbReference type="NCBI Taxonomy" id="46160"/>
    <lineage>
        <taxon>Bacteria</taxon>
        <taxon>Bacillati</taxon>
        <taxon>Actinomycetota</taxon>
        <taxon>Actinomycetes</taxon>
        <taxon>Streptosporangiales</taxon>
        <taxon>Thermomonosporaceae</taxon>
        <taxon>Actinomadura</taxon>
    </lineage>
</organism>
<evidence type="ECO:0000256" key="9">
    <source>
        <dbReference type="ARBA" id="ARBA00049985"/>
    </source>
</evidence>
<dbReference type="InterPro" id="IPR027417">
    <property type="entry name" value="P-loop_NTPase"/>
</dbReference>
<dbReference type="PROSITE" id="PS50893">
    <property type="entry name" value="ABC_TRANSPORTER_2"/>
    <property type="match status" value="1"/>
</dbReference>
<keyword evidence="3" id="KW-1003">Cell membrane</keyword>
<evidence type="ECO:0000256" key="7">
    <source>
        <dbReference type="ARBA" id="ARBA00023136"/>
    </source>
</evidence>
<evidence type="ECO:0000313" key="12">
    <source>
        <dbReference type="Proteomes" id="UP001501509"/>
    </source>
</evidence>
<sequence length="317" mass="33904">MDSTEFAIVAEGLRKRYGDTRALDGVDITVPTGTVHGVLGPNGAGKTTLVRVLTTLIRPDSGRAEVAGHDVVRRSAHVRSRIGLVGQHAAVDEVLSGRQNLVMFGRLYHLDTGTARRRADELLERFRLTDAAAKPVGKYSGGMRRRLDLAASMILAPPVLFLDEPTTGLDPRGRVEVWDAVRTLVGGGTTVLLTTQYLEEADRLAGDISVVDNGRIIASGSPDRLKSRLGGDRLDVVVHDADGLAAAAEIIGRIGGRGADVHADTRRIDAPVTDRVAALTEAVRALADAGIEVEDIGLRRPTLDEVFLHLTREEVSA</sequence>